<dbReference type="EMBL" id="BAABHB010000007">
    <property type="protein sequence ID" value="GAA4410139.1"/>
    <property type="molecule type" value="Genomic_DNA"/>
</dbReference>
<keyword evidence="16" id="KW-0479">Metal-binding</keyword>
<dbReference type="EC" id="2.7.1.33" evidence="6 16"/>
<dbReference type="Gene3D" id="3.30.420.40">
    <property type="match status" value="2"/>
</dbReference>
<keyword evidence="18" id="KW-1185">Reference proteome</keyword>
<evidence type="ECO:0000256" key="4">
    <source>
        <dbReference type="ARBA" id="ARBA00005225"/>
    </source>
</evidence>
<evidence type="ECO:0000256" key="9">
    <source>
        <dbReference type="ARBA" id="ARBA00022741"/>
    </source>
</evidence>
<comment type="cofactor">
    <cofactor evidence="2">
        <name>K(+)</name>
        <dbReference type="ChEBI" id="CHEBI:29103"/>
    </cofactor>
</comment>
<evidence type="ECO:0000256" key="11">
    <source>
        <dbReference type="ARBA" id="ARBA00022840"/>
    </source>
</evidence>
<keyword evidence="11 16" id="KW-0067">ATP-binding</keyword>
<accession>A0ABP8KNF4</accession>
<reference evidence="18" key="1">
    <citation type="journal article" date="2019" name="Int. J. Syst. Evol. Microbiol.">
        <title>The Global Catalogue of Microorganisms (GCM) 10K type strain sequencing project: providing services to taxonomists for standard genome sequencing and annotation.</title>
        <authorList>
            <consortium name="The Broad Institute Genomics Platform"/>
            <consortium name="The Broad Institute Genome Sequencing Center for Infectious Disease"/>
            <person name="Wu L."/>
            <person name="Ma J."/>
        </authorList>
    </citation>
    <scope>NUCLEOTIDE SEQUENCE [LARGE SCALE GENOMIC DNA]</scope>
    <source>
        <strain evidence="18">JCM 17925</strain>
    </source>
</reference>
<protein>
    <recommendedName>
        <fullName evidence="15 16">Type III pantothenate kinase</fullName>
        <ecNumber evidence="6 16">2.7.1.33</ecNumber>
    </recommendedName>
    <alternativeName>
        <fullName evidence="16">PanK-III</fullName>
    </alternativeName>
    <alternativeName>
        <fullName evidence="16">Pantothenic acid kinase</fullName>
    </alternativeName>
</protein>
<feature type="binding site" evidence="16">
    <location>
        <begin position="6"/>
        <end position="13"/>
    </location>
    <ligand>
        <name>ATP</name>
        <dbReference type="ChEBI" id="CHEBI:30616"/>
    </ligand>
</feature>
<evidence type="ECO:0000313" key="18">
    <source>
        <dbReference type="Proteomes" id="UP001500936"/>
    </source>
</evidence>
<evidence type="ECO:0000256" key="1">
    <source>
        <dbReference type="ARBA" id="ARBA00001206"/>
    </source>
</evidence>
<comment type="subcellular location">
    <subcellularLocation>
        <location evidence="3 16">Cytoplasm</location>
    </subcellularLocation>
</comment>
<comment type="catalytic activity">
    <reaction evidence="1 16">
        <text>(R)-pantothenate + ATP = (R)-4'-phosphopantothenate + ADP + H(+)</text>
        <dbReference type="Rhea" id="RHEA:16373"/>
        <dbReference type="ChEBI" id="CHEBI:10986"/>
        <dbReference type="ChEBI" id="CHEBI:15378"/>
        <dbReference type="ChEBI" id="CHEBI:29032"/>
        <dbReference type="ChEBI" id="CHEBI:30616"/>
        <dbReference type="ChEBI" id="CHEBI:456216"/>
        <dbReference type="EC" id="2.7.1.33"/>
    </reaction>
</comment>
<feature type="binding site" evidence="16">
    <location>
        <position position="184"/>
    </location>
    <ligand>
        <name>substrate</name>
    </ligand>
</feature>
<comment type="function">
    <text evidence="16">Catalyzes the phosphorylation of pantothenate (Pan), the first step in CoA biosynthesis.</text>
</comment>
<evidence type="ECO:0000256" key="16">
    <source>
        <dbReference type="HAMAP-Rule" id="MF_01274"/>
    </source>
</evidence>
<dbReference type="PANTHER" id="PTHR34265">
    <property type="entry name" value="TYPE III PANTOTHENATE KINASE"/>
    <property type="match status" value="1"/>
</dbReference>
<comment type="subunit">
    <text evidence="5 16">Homodimer.</text>
</comment>
<keyword evidence="8 16" id="KW-0808">Transferase</keyword>
<evidence type="ECO:0000313" key="17">
    <source>
        <dbReference type="EMBL" id="GAA4410139.1"/>
    </source>
</evidence>
<name>A0ABP8KNF4_9BACT</name>
<evidence type="ECO:0000256" key="12">
    <source>
        <dbReference type="ARBA" id="ARBA00022958"/>
    </source>
</evidence>
<keyword evidence="13 16" id="KW-0173">Coenzyme A biosynthesis</keyword>
<dbReference type="HAMAP" id="MF_01274">
    <property type="entry name" value="Pantothen_kinase_3"/>
    <property type="match status" value="1"/>
</dbReference>
<dbReference type="InterPro" id="IPR004619">
    <property type="entry name" value="Type_III_PanK"/>
</dbReference>
<evidence type="ECO:0000256" key="7">
    <source>
        <dbReference type="ARBA" id="ARBA00022490"/>
    </source>
</evidence>
<dbReference type="InterPro" id="IPR043129">
    <property type="entry name" value="ATPase_NBD"/>
</dbReference>
<dbReference type="Pfam" id="PF03309">
    <property type="entry name" value="Pan_kinase"/>
    <property type="match status" value="1"/>
</dbReference>
<gene>
    <name evidence="16" type="primary">coaX</name>
    <name evidence="17" type="ORF">GCM10023187_34360</name>
</gene>
<dbReference type="Proteomes" id="UP001500936">
    <property type="component" value="Unassembled WGS sequence"/>
</dbReference>
<evidence type="ECO:0000256" key="10">
    <source>
        <dbReference type="ARBA" id="ARBA00022777"/>
    </source>
</evidence>
<evidence type="ECO:0000256" key="13">
    <source>
        <dbReference type="ARBA" id="ARBA00022993"/>
    </source>
</evidence>
<dbReference type="SUPFAM" id="SSF53067">
    <property type="entry name" value="Actin-like ATPase domain"/>
    <property type="match status" value="2"/>
</dbReference>
<evidence type="ECO:0000256" key="2">
    <source>
        <dbReference type="ARBA" id="ARBA00001958"/>
    </source>
</evidence>
<dbReference type="RefSeq" id="WP_345269094.1">
    <property type="nucleotide sequence ID" value="NZ_BAABHB010000007.1"/>
</dbReference>
<keyword evidence="7 16" id="KW-0963">Cytoplasm</keyword>
<feature type="binding site" evidence="16">
    <location>
        <position position="129"/>
    </location>
    <ligand>
        <name>K(+)</name>
        <dbReference type="ChEBI" id="CHEBI:29103"/>
    </ligand>
</feature>
<proteinExistence type="inferred from homology"/>
<evidence type="ECO:0000256" key="15">
    <source>
        <dbReference type="ARBA" id="ARBA00040883"/>
    </source>
</evidence>
<keyword evidence="10 16" id="KW-0418">Kinase</keyword>
<dbReference type="PANTHER" id="PTHR34265:SF1">
    <property type="entry name" value="TYPE III PANTOTHENATE KINASE"/>
    <property type="match status" value="1"/>
</dbReference>
<keyword evidence="12 16" id="KW-0630">Potassium</keyword>
<keyword evidence="9 16" id="KW-0547">Nucleotide-binding</keyword>
<comment type="caution">
    <text evidence="16">Lacks conserved residue(s) required for the propagation of feature annotation.</text>
</comment>
<evidence type="ECO:0000256" key="6">
    <source>
        <dbReference type="ARBA" id="ARBA00012102"/>
    </source>
</evidence>
<dbReference type="CDD" id="cd24015">
    <property type="entry name" value="ASKHA_NBD_PanK-III"/>
    <property type="match status" value="1"/>
</dbReference>
<sequence length="267" mass="28456">MLLATDIGNSDIVFGLYADGTWRHVWRTPSLADKPATHYATQLRLWLLEANVRPDAVITTVLSSVVPPLTPTIQSVLQVLFAPEPIVVGPAVYPYLPLEVLRPYEIGTDLVANALAAYSRYRRNCVVVDFGTALSFTVVTGNGRIVGVSIAPGLRTAIHSLFTDTAQLPEVPIELPASALGTNTTQAIQVGVVLGYEGLIRFLIQRTRAELNGDCIAVATGGLSAAIPTLRDEFIDIIPSLTLDGIRQIGELSQAGIKAKAASTNAS</sequence>
<comment type="similarity">
    <text evidence="14 16">Belongs to the type III pantothenate kinase family.</text>
</comment>
<comment type="pathway">
    <text evidence="4 16">Cofactor biosynthesis; coenzyme A biosynthesis; CoA from (R)-pantothenate: step 1/5.</text>
</comment>
<evidence type="ECO:0000256" key="5">
    <source>
        <dbReference type="ARBA" id="ARBA00011738"/>
    </source>
</evidence>
<organism evidence="17 18">
    <name type="scientific">Nibrella viscosa</name>
    <dbReference type="NCBI Taxonomy" id="1084524"/>
    <lineage>
        <taxon>Bacteria</taxon>
        <taxon>Pseudomonadati</taxon>
        <taxon>Bacteroidota</taxon>
        <taxon>Cytophagia</taxon>
        <taxon>Cytophagales</taxon>
        <taxon>Spirosomataceae</taxon>
        <taxon>Nibrella</taxon>
    </lineage>
</organism>
<evidence type="ECO:0000256" key="14">
    <source>
        <dbReference type="ARBA" id="ARBA00038036"/>
    </source>
</evidence>
<evidence type="ECO:0000256" key="3">
    <source>
        <dbReference type="ARBA" id="ARBA00004496"/>
    </source>
</evidence>
<feature type="binding site" evidence="16">
    <location>
        <position position="132"/>
    </location>
    <ligand>
        <name>ATP</name>
        <dbReference type="ChEBI" id="CHEBI:30616"/>
    </ligand>
</feature>
<comment type="caution">
    <text evidence="17">The sequence shown here is derived from an EMBL/GenBank/DDBJ whole genome shotgun (WGS) entry which is preliminary data.</text>
</comment>
<dbReference type="NCBIfam" id="TIGR00671">
    <property type="entry name" value="baf"/>
    <property type="match status" value="1"/>
</dbReference>
<feature type="active site" description="Proton acceptor" evidence="16">
    <location>
        <position position="109"/>
    </location>
</feature>
<dbReference type="GO" id="GO:0016301">
    <property type="term" value="F:kinase activity"/>
    <property type="evidence" value="ECO:0007669"/>
    <property type="project" value="UniProtKB-KW"/>
</dbReference>
<comment type="cofactor">
    <cofactor evidence="16">
        <name>NH4(+)</name>
        <dbReference type="ChEBI" id="CHEBI:28938"/>
    </cofactor>
    <cofactor evidence="16">
        <name>K(+)</name>
        <dbReference type="ChEBI" id="CHEBI:29103"/>
    </cofactor>
    <text evidence="16">A monovalent cation. Ammonium or potassium.</text>
</comment>
<evidence type="ECO:0000256" key="8">
    <source>
        <dbReference type="ARBA" id="ARBA00022679"/>
    </source>
</evidence>
<feature type="binding site" evidence="16">
    <location>
        <begin position="107"/>
        <end position="110"/>
    </location>
    <ligand>
        <name>substrate</name>
    </ligand>
</feature>